<feature type="compositionally biased region" description="Low complexity" evidence="3">
    <location>
        <begin position="74"/>
        <end position="97"/>
    </location>
</feature>
<dbReference type="PANTHER" id="PTHR42760">
    <property type="entry name" value="SHORT-CHAIN DEHYDROGENASES/REDUCTASES FAMILY MEMBER"/>
    <property type="match status" value="1"/>
</dbReference>
<dbReference type="GO" id="GO:0016616">
    <property type="term" value="F:oxidoreductase activity, acting on the CH-OH group of donors, NAD or NADP as acceptor"/>
    <property type="evidence" value="ECO:0007669"/>
    <property type="project" value="TreeGrafter"/>
</dbReference>
<dbReference type="GO" id="GO:0030497">
    <property type="term" value="P:fatty acid elongation"/>
    <property type="evidence" value="ECO:0007669"/>
    <property type="project" value="TreeGrafter"/>
</dbReference>
<comment type="similarity">
    <text evidence="1 2">Belongs to the short-chain dehydrogenases/reductases (SDR) family.</text>
</comment>
<dbReference type="RefSeq" id="WP_184876475.1">
    <property type="nucleotide sequence ID" value="NZ_BOOV01000022.1"/>
</dbReference>
<proteinExistence type="inferred from homology"/>
<dbReference type="Pfam" id="PF00106">
    <property type="entry name" value="adh_short"/>
    <property type="match status" value="1"/>
</dbReference>
<gene>
    <name evidence="4" type="ORF">BJ982_000691</name>
</gene>
<evidence type="ECO:0000256" key="2">
    <source>
        <dbReference type="RuleBase" id="RU000363"/>
    </source>
</evidence>
<dbReference type="EMBL" id="JACHND010000001">
    <property type="protein sequence ID" value="MBB4699147.1"/>
    <property type="molecule type" value="Genomic_DNA"/>
</dbReference>
<dbReference type="PANTHER" id="PTHR42760:SF40">
    <property type="entry name" value="3-OXOACYL-[ACYL-CARRIER-PROTEIN] REDUCTASE, CHLOROPLASTIC"/>
    <property type="match status" value="1"/>
</dbReference>
<dbReference type="SUPFAM" id="SSF51735">
    <property type="entry name" value="NAD(P)-binding Rossmann-fold domains"/>
    <property type="match status" value="1"/>
</dbReference>
<protein>
    <submittedName>
        <fullName evidence="4">NAD(P)-dependent dehydrogenase (Short-subunit alcohol dehydrogenase family)</fullName>
    </submittedName>
</protein>
<name>A0A7W7D2S6_9ACTN</name>
<dbReference type="Gene3D" id="3.40.50.720">
    <property type="entry name" value="NAD(P)-binding Rossmann-like Domain"/>
    <property type="match status" value="1"/>
</dbReference>
<dbReference type="PROSITE" id="PS00061">
    <property type="entry name" value="ADH_SHORT"/>
    <property type="match status" value="1"/>
</dbReference>
<evidence type="ECO:0000313" key="4">
    <source>
        <dbReference type="EMBL" id="MBB4699147.1"/>
    </source>
</evidence>
<reference evidence="4 5" key="1">
    <citation type="submission" date="2020-08" db="EMBL/GenBank/DDBJ databases">
        <title>Sequencing the genomes of 1000 actinobacteria strains.</title>
        <authorList>
            <person name="Klenk H.-P."/>
        </authorList>
    </citation>
    <scope>NUCLEOTIDE SEQUENCE [LARGE SCALE GENOMIC DNA]</scope>
    <source>
        <strain evidence="4 5">DSM 45784</strain>
    </source>
</reference>
<dbReference type="InterPro" id="IPR020904">
    <property type="entry name" value="Sc_DH/Rdtase_CS"/>
</dbReference>
<evidence type="ECO:0000256" key="3">
    <source>
        <dbReference type="SAM" id="MobiDB-lite"/>
    </source>
</evidence>
<sequence>MLGNILITGGASGLGKATARAVAEAGGRPLVIDVTAPDAAPAYAAYEPGHAAGGATRPGSGAGRTARSGGGARPGSEAGRTARSAADGAAHAASSNGARGGVRSGDHAVADLADRGQAERAVRELAERAGGLDGVVTSAGIDRCGPLARVDAEEWERVVRVNLLGTVSVIRAALPYLTRSHGRVVTVASTLGLRPLSDATAYCAAKAGVVGFTRALALELRGQVGVTLLVPGGMRTPFFDGRDEQYTPGPEADLNAPEDVAATVVFALTRPPGCEVRELVVCPARETSWP</sequence>
<dbReference type="Proteomes" id="UP000542210">
    <property type="component" value="Unassembled WGS sequence"/>
</dbReference>
<dbReference type="CDD" id="cd05233">
    <property type="entry name" value="SDR_c"/>
    <property type="match status" value="1"/>
</dbReference>
<feature type="region of interest" description="Disordered" evidence="3">
    <location>
        <begin position="51"/>
        <end position="104"/>
    </location>
</feature>
<dbReference type="InterPro" id="IPR002347">
    <property type="entry name" value="SDR_fam"/>
</dbReference>
<evidence type="ECO:0000256" key="1">
    <source>
        <dbReference type="ARBA" id="ARBA00006484"/>
    </source>
</evidence>
<evidence type="ECO:0000313" key="5">
    <source>
        <dbReference type="Proteomes" id="UP000542210"/>
    </source>
</evidence>
<keyword evidence="5" id="KW-1185">Reference proteome</keyword>
<organism evidence="4 5">
    <name type="scientific">Sphaerisporangium siamense</name>
    <dbReference type="NCBI Taxonomy" id="795645"/>
    <lineage>
        <taxon>Bacteria</taxon>
        <taxon>Bacillati</taxon>
        <taxon>Actinomycetota</taxon>
        <taxon>Actinomycetes</taxon>
        <taxon>Streptosporangiales</taxon>
        <taxon>Streptosporangiaceae</taxon>
        <taxon>Sphaerisporangium</taxon>
    </lineage>
</organism>
<dbReference type="AlphaFoldDB" id="A0A7W7D2S6"/>
<dbReference type="InterPro" id="IPR036291">
    <property type="entry name" value="NAD(P)-bd_dom_sf"/>
</dbReference>
<dbReference type="PRINTS" id="PR00081">
    <property type="entry name" value="GDHRDH"/>
</dbReference>
<comment type="caution">
    <text evidence="4">The sequence shown here is derived from an EMBL/GenBank/DDBJ whole genome shotgun (WGS) entry which is preliminary data.</text>
</comment>
<accession>A0A7W7D2S6</accession>
<dbReference type="PRINTS" id="PR00080">
    <property type="entry name" value="SDRFAMILY"/>
</dbReference>
<feature type="compositionally biased region" description="Low complexity" evidence="3">
    <location>
        <begin position="51"/>
        <end position="67"/>
    </location>
</feature>